<dbReference type="WBParaSite" id="SSTP_0000156300.1">
    <property type="protein sequence ID" value="SSTP_0000156300.1"/>
    <property type="gene ID" value="SSTP_0000156300"/>
</dbReference>
<dbReference type="SMART" id="SM00335">
    <property type="entry name" value="ANX"/>
    <property type="match status" value="4"/>
</dbReference>
<dbReference type="PROSITE" id="PS51897">
    <property type="entry name" value="ANNEXIN_2"/>
    <property type="match status" value="4"/>
</dbReference>
<dbReference type="Proteomes" id="UP000035681">
    <property type="component" value="Unplaced"/>
</dbReference>
<reference evidence="8" key="1">
    <citation type="submission" date="2015-08" db="UniProtKB">
        <authorList>
            <consortium name="WormBaseParasite"/>
        </authorList>
    </citation>
    <scope>IDENTIFICATION</scope>
</reference>
<dbReference type="PANTHER" id="PTHR10502">
    <property type="entry name" value="ANNEXIN"/>
    <property type="match status" value="1"/>
</dbReference>
<evidence type="ECO:0000256" key="5">
    <source>
        <dbReference type="ARBA" id="ARBA00023302"/>
    </source>
</evidence>
<evidence type="ECO:0000313" key="7">
    <source>
        <dbReference type="Proteomes" id="UP000035681"/>
    </source>
</evidence>
<dbReference type="GO" id="GO:0005737">
    <property type="term" value="C:cytoplasm"/>
    <property type="evidence" value="ECO:0007669"/>
    <property type="project" value="TreeGrafter"/>
</dbReference>
<dbReference type="FunFam" id="1.10.220.10:FF:000003">
    <property type="entry name" value="Annexin"/>
    <property type="match status" value="1"/>
</dbReference>
<evidence type="ECO:0000256" key="2">
    <source>
        <dbReference type="ARBA" id="ARBA00022737"/>
    </source>
</evidence>
<dbReference type="GO" id="GO:0005886">
    <property type="term" value="C:plasma membrane"/>
    <property type="evidence" value="ECO:0007669"/>
    <property type="project" value="TreeGrafter"/>
</dbReference>
<dbReference type="PANTHER" id="PTHR10502:SF102">
    <property type="entry name" value="ANNEXIN B11"/>
    <property type="match status" value="1"/>
</dbReference>
<dbReference type="FunFam" id="1.10.220.10:FF:000002">
    <property type="entry name" value="Annexin"/>
    <property type="match status" value="1"/>
</dbReference>
<protein>
    <recommendedName>
        <fullName evidence="6">Annexin</fullName>
    </recommendedName>
</protein>
<accession>A0A0K0DWE7</accession>
<dbReference type="GO" id="GO:0005634">
    <property type="term" value="C:nucleus"/>
    <property type="evidence" value="ECO:0007669"/>
    <property type="project" value="TreeGrafter"/>
</dbReference>
<keyword evidence="2 6" id="KW-0677">Repeat</keyword>
<evidence type="ECO:0000256" key="3">
    <source>
        <dbReference type="ARBA" id="ARBA00022837"/>
    </source>
</evidence>
<dbReference type="InterPro" id="IPR001464">
    <property type="entry name" value="Annexin"/>
</dbReference>
<keyword evidence="3 6" id="KW-0106">Calcium</keyword>
<dbReference type="InterPro" id="IPR037104">
    <property type="entry name" value="Annexin_sf"/>
</dbReference>
<dbReference type="PROSITE" id="PS00223">
    <property type="entry name" value="ANNEXIN_1"/>
    <property type="match status" value="3"/>
</dbReference>
<dbReference type="GO" id="GO:0005544">
    <property type="term" value="F:calcium-dependent phospholipid binding"/>
    <property type="evidence" value="ECO:0007669"/>
    <property type="project" value="UniProtKB-KW"/>
</dbReference>
<evidence type="ECO:0000256" key="6">
    <source>
        <dbReference type="RuleBase" id="RU003540"/>
    </source>
</evidence>
<keyword evidence="7" id="KW-1185">Reference proteome</keyword>
<dbReference type="FunFam" id="1.10.220.10:FF:000004">
    <property type="entry name" value="Annexin"/>
    <property type="match status" value="1"/>
</dbReference>
<dbReference type="Pfam" id="PF00191">
    <property type="entry name" value="Annexin"/>
    <property type="match status" value="4"/>
</dbReference>
<dbReference type="WBParaSite" id="TCONS_00008789.p1">
    <property type="protein sequence ID" value="TCONS_00008789.p1"/>
    <property type="gene ID" value="XLOC_006671"/>
</dbReference>
<comment type="domain">
    <text evidence="6">A pair of annexin repeats may form one binding site for calcium and phospholipid.</text>
</comment>
<keyword evidence="4 6" id="KW-0041">Annexin</keyword>
<dbReference type="PRINTS" id="PR00196">
    <property type="entry name" value="ANNEXIN"/>
</dbReference>
<dbReference type="SUPFAM" id="SSF47874">
    <property type="entry name" value="Annexin"/>
    <property type="match status" value="1"/>
</dbReference>
<dbReference type="FunFam" id="1.10.220.10:FF:000001">
    <property type="entry name" value="Annexin"/>
    <property type="match status" value="1"/>
</dbReference>
<organism evidence="8">
    <name type="scientific">Strongyloides stercoralis</name>
    <name type="common">Threadworm</name>
    <dbReference type="NCBI Taxonomy" id="6248"/>
    <lineage>
        <taxon>Eukaryota</taxon>
        <taxon>Metazoa</taxon>
        <taxon>Ecdysozoa</taxon>
        <taxon>Nematoda</taxon>
        <taxon>Chromadorea</taxon>
        <taxon>Rhabditida</taxon>
        <taxon>Tylenchina</taxon>
        <taxon>Panagrolaimomorpha</taxon>
        <taxon>Strongyloidoidea</taxon>
        <taxon>Strongyloididae</taxon>
        <taxon>Strongyloides</taxon>
    </lineage>
</organism>
<dbReference type="AlphaFoldDB" id="A0A0K0DWE7"/>
<evidence type="ECO:0000313" key="8">
    <source>
        <dbReference type="WBParaSite" id="SSTP_0000156300.1"/>
    </source>
</evidence>
<dbReference type="GO" id="GO:0012506">
    <property type="term" value="C:vesicle membrane"/>
    <property type="evidence" value="ECO:0007669"/>
    <property type="project" value="TreeGrafter"/>
</dbReference>
<keyword evidence="5 6" id="KW-0111">Calcium/phospholipid-binding</keyword>
<name>A0A0K0DWE7_STRER</name>
<comment type="similarity">
    <text evidence="1 6">Belongs to the annexin family.</text>
</comment>
<sequence length="322" mass="36440">MKTIHAHKRPAIQNYGNFQPVQDAEALRNAMKGFGTNEDTIIRILCKRSNYQRQEIAETYKNHFGRDLINDLKSELKSDFEDLIVALMVPKVEYDVLELHKAISGIGTNESVLIDILCSRNNEELYKIKTIYREKYGRDLESDIVNDTSGYFQNILVAIVQGQRADCTDENHLQANKDARTLYRAGEQTFGTDESAFIQILATRSYCQLDNIFNEYKLISNHSIEEAIEKEFSGDLKNAILSIISVARNTPEYFATSLYNSMKGLGTKDKDLIRIIVSRSEIDLKDIALAYEKKYGTTLANAIKGDTSGHYKNALLTILAGN</sequence>
<dbReference type="STRING" id="6248.A0A0K0DWE7"/>
<dbReference type="InterPro" id="IPR018252">
    <property type="entry name" value="Annexin_repeat_CS"/>
</dbReference>
<evidence type="ECO:0000256" key="1">
    <source>
        <dbReference type="ARBA" id="ARBA00007831"/>
    </source>
</evidence>
<dbReference type="Gene3D" id="1.10.220.10">
    <property type="entry name" value="Annexin"/>
    <property type="match status" value="4"/>
</dbReference>
<evidence type="ECO:0000256" key="4">
    <source>
        <dbReference type="ARBA" id="ARBA00023216"/>
    </source>
</evidence>
<dbReference type="GO" id="GO:0005509">
    <property type="term" value="F:calcium ion binding"/>
    <property type="evidence" value="ECO:0007669"/>
    <property type="project" value="InterPro"/>
</dbReference>
<proteinExistence type="inferred from homology"/>
<dbReference type="GO" id="GO:0001786">
    <property type="term" value="F:phosphatidylserine binding"/>
    <property type="evidence" value="ECO:0007669"/>
    <property type="project" value="TreeGrafter"/>
</dbReference>
<dbReference type="InterPro" id="IPR018502">
    <property type="entry name" value="Annexin_repeat"/>
</dbReference>